<organism evidence="1 2">
    <name type="scientific">Pectobacterium peruviense</name>
    <dbReference type="NCBI Taxonomy" id="2066479"/>
    <lineage>
        <taxon>Bacteria</taxon>
        <taxon>Pseudomonadati</taxon>
        <taxon>Pseudomonadota</taxon>
        <taxon>Gammaproteobacteria</taxon>
        <taxon>Enterobacterales</taxon>
        <taxon>Pectobacteriaceae</taxon>
        <taxon>Pectobacterium</taxon>
    </lineage>
</organism>
<protein>
    <submittedName>
        <fullName evidence="1">Uncharacterized protein</fullName>
    </submittedName>
</protein>
<dbReference type="EMBL" id="LXFV01000005">
    <property type="protein sequence ID" value="PKX87140.1"/>
    <property type="molecule type" value="Genomic_DNA"/>
</dbReference>
<gene>
    <name evidence="1" type="ORF">A0G03_06745</name>
</gene>
<sequence length="138" mass="15360">MRMSDVFTALHRLSPRDLQRYASACLQAYCDAKLIRHPSIDALLAHLNCYPESGNLVEWERKGALLPLNGRGDDMPRDLALSIAPQDIEEFTYLVDAAVEVGIVDMYGVPTALPVEFVGKIAMILSQNNIDLPEVYVK</sequence>
<evidence type="ECO:0000313" key="1">
    <source>
        <dbReference type="EMBL" id="PKX87140.1"/>
    </source>
</evidence>
<reference evidence="1 2" key="1">
    <citation type="submission" date="2016-04" db="EMBL/GenBank/DDBJ databases">
        <title>New species of Pectobacterium.</title>
        <authorList>
            <person name="Waleron M."/>
            <person name="Misztak A.E."/>
            <person name="Waleron K."/>
        </authorList>
    </citation>
    <scope>NUCLEOTIDE SEQUENCE [LARGE SCALE GENOMIC DNA]</scope>
    <source>
        <strain evidence="1 2">IFB5232</strain>
    </source>
</reference>
<evidence type="ECO:0000313" key="2">
    <source>
        <dbReference type="Proteomes" id="UP000234468"/>
    </source>
</evidence>
<name>A0ABX4SCM1_9GAMM</name>
<comment type="caution">
    <text evidence="1">The sequence shown here is derived from an EMBL/GenBank/DDBJ whole genome shotgun (WGS) entry which is preliminary data.</text>
</comment>
<dbReference type="Proteomes" id="UP000234468">
    <property type="component" value="Unassembled WGS sequence"/>
</dbReference>
<keyword evidence="2" id="KW-1185">Reference proteome</keyword>
<proteinExistence type="predicted"/>
<accession>A0ABX4SCM1</accession>